<dbReference type="Pfam" id="PF03795">
    <property type="entry name" value="YCII"/>
    <property type="match status" value="1"/>
</dbReference>
<comment type="similarity">
    <text evidence="1">Belongs to the YciI family.</text>
</comment>
<reference evidence="3 4" key="1">
    <citation type="submission" date="2019-02" db="EMBL/GenBank/DDBJ databases">
        <title>Halieaceae_genomes.</title>
        <authorList>
            <person name="Li S.-H."/>
        </authorList>
    </citation>
    <scope>NUCLEOTIDE SEQUENCE [LARGE SCALE GENOMIC DNA]</scope>
    <source>
        <strain evidence="3 4">JH123</strain>
    </source>
</reference>
<dbReference type="PANTHER" id="PTHR33606:SF3">
    <property type="entry name" value="PROTEIN YCII"/>
    <property type="match status" value="1"/>
</dbReference>
<dbReference type="EMBL" id="CP036501">
    <property type="protein sequence ID" value="UZP74031.1"/>
    <property type="molecule type" value="Genomic_DNA"/>
</dbReference>
<evidence type="ECO:0000259" key="2">
    <source>
        <dbReference type="Pfam" id="PF03795"/>
    </source>
</evidence>
<accession>A0ABY6Q570</accession>
<dbReference type="SUPFAM" id="SSF54909">
    <property type="entry name" value="Dimeric alpha+beta barrel"/>
    <property type="match status" value="1"/>
</dbReference>
<evidence type="ECO:0000313" key="3">
    <source>
        <dbReference type="EMBL" id="UZP74031.1"/>
    </source>
</evidence>
<proteinExistence type="inferred from homology"/>
<name>A0ABY6Q570_9GAMM</name>
<protein>
    <submittedName>
        <fullName evidence="3">YciI family protein</fullName>
    </submittedName>
</protein>
<keyword evidence="4" id="KW-1185">Reference proteome</keyword>
<dbReference type="Proteomes" id="UP001317963">
    <property type="component" value="Chromosome"/>
</dbReference>
<evidence type="ECO:0000256" key="1">
    <source>
        <dbReference type="ARBA" id="ARBA00007689"/>
    </source>
</evidence>
<gene>
    <name evidence="3" type="ORF">E0F26_04425</name>
</gene>
<dbReference type="InterPro" id="IPR011008">
    <property type="entry name" value="Dimeric_a/b-barrel"/>
</dbReference>
<sequence length="91" mass="10237">MLYHILCTDKPGHLQTRLDNREAHLAYINTLGETLFAAGPLLNDRDEMVGSVLIIDFDSDDIAQAFCADDPYALAGLFETVKITRWRKTLP</sequence>
<dbReference type="InterPro" id="IPR051807">
    <property type="entry name" value="Sec-metab_biosynth-assoc"/>
</dbReference>
<dbReference type="PANTHER" id="PTHR33606">
    <property type="entry name" value="PROTEIN YCII"/>
    <property type="match status" value="1"/>
</dbReference>
<dbReference type="Gene3D" id="3.30.70.1060">
    <property type="entry name" value="Dimeric alpha+beta barrel"/>
    <property type="match status" value="1"/>
</dbReference>
<organism evidence="3 4">
    <name type="scientific">Candidatus Paraluminiphilus aquimaris</name>
    <dbReference type="NCBI Taxonomy" id="2518994"/>
    <lineage>
        <taxon>Bacteria</taxon>
        <taxon>Pseudomonadati</taxon>
        <taxon>Pseudomonadota</taxon>
        <taxon>Gammaproteobacteria</taxon>
        <taxon>Cellvibrionales</taxon>
        <taxon>Halieaceae</taxon>
        <taxon>Candidatus Paraluminiphilus</taxon>
    </lineage>
</organism>
<dbReference type="RefSeq" id="WP_279242839.1">
    <property type="nucleotide sequence ID" value="NZ_CP036501.1"/>
</dbReference>
<feature type="domain" description="YCII-related" evidence="2">
    <location>
        <begin position="1"/>
        <end position="87"/>
    </location>
</feature>
<dbReference type="InterPro" id="IPR005545">
    <property type="entry name" value="YCII"/>
</dbReference>
<evidence type="ECO:0000313" key="4">
    <source>
        <dbReference type="Proteomes" id="UP001317963"/>
    </source>
</evidence>